<protein>
    <submittedName>
        <fullName evidence="4">GNAT family N-acetyltransferase</fullName>
    </submittedName>
</protein>
<dbReference type="InterPro" id="IPR050832">
    <property type="entry name" value="Bact_Acetyltransf"/>
</dbReference>
<comment type="caution">
    <text evidence="4">The sequence shown here is derived from an EMBL/GenBank/DDBJ whole genome shotgun (WGS) entry which is preliminary data.</text>
</comment>
<name>A0ABS5TBE7_9ACTN</name>
<dbReference type="Proteomes" id="UP001197247">
    <property type="component" value="Unassembled WGS sequence"/>
</dbReference>
<gene>
    <name evidence="4" type="ORF">KIH74_05635</name>
</gene>
<dbReference type="InterPro" id="IPR000182">
    <property type="entry name" value="GNAT_dom"/>
</dbReference>
<dbReference type="PANTHER" id="PTHR43877">
    <property type="entry name" value="AMINOALKYLPHOSPHONATE N-ACETYLTRANSFERASE-RELATED-RELATED"/>
    <property type="match status" value="1"/>
</dbReference>
<evidence type="ECO:0000256" key="1">
    <source>
        <dbReference type="ARBA" id="ARBA00022679"/>
    </source>
</evidence>
<reference evidence="4 5" key="1">
    <citation type="submission" date="2021-05" db="EMBL/GenBank/DDBJ databases">
        <title>Kineosporia and Streptomyces sp. nov. two new marine actinobacteria isolated from Coral.</title>
        <authorList>
            <person name="Buangrab K."/>
            <person name="Sutthacheep M."/>
            <person name="Yeemin T."/>
            <person name="Harunari E."/>
            <person name="Igarashi Y."/>
            <person name="Kanchanasin P."/>
            <person name="Tanasupawat S."/>
            <person name="Phongsopitanun W."/>
        </authorList>
    </citation>
    <scope>NUCLEOTIDE SEQUENCE [LARGE SCALE GENOMIC DNA]</scope>
    <source>
        <strain evidence="4 5">J2-2</strain>
    </source>
</reference>
<accession>A0ABS5TBE7</accession>
<keyword evidence="5" id="KW-1185">Reference proteome</keyword>
<dbReference type="EMBL" id="JAHBAY010000002">
    <property type="protein sequence ID" value="MBT0768395.1"/>
    <property type="molecule type" value="Genomic_DNA"/>
</dbReference>
<feature type="domain" description="N-acetyltransferase" evidence="3">
    <location>
        <begin position="4"/>
        <end position="154"/>
    </location>
</feature>
<dbReference type="Gene3D" id="3.40.630.30">
    <property type="match status" value="1"/>
</dbReference>
<dbReference type="RefSeq" id="WP_214154692.1">
    <property type="nucleotide sequence ID" value="NZ_JAHBAY010000002.1"/>
</dbReference>
<dbReference type="Pfam" id="PF00583">
    <property type="entry name" value="Acetyltransf_1"/>
    <property type="match status" value="1"/>
</dbReference>
<dbReference type="CDD" id="cd04301">
    <property type="entry name" value="NAT_SF"/>
    <property type="match status" value="1"/>
</dbReference>
<proteinExistence type="predicted"/>
<dbReference type="InterPro" id="IPR016181">
    <property type="entry name" value="Acyl_CoA_acyltransferase"/>
</dbReference>
<evidence type="ECO:0000259" key="3">
    <source>
        <dbReference type="PROSITE" id="PS51186"/>
    </source>
</evidence>
<dbReference type="PROSITE" id="PS51186">
    <property type="entry name" value="GNAT"/>
    <property type="match status" value="1"/>
</dbReference>
<evidence type="ECO:0000313" key="4">
    <source>
        <dbReference type="EMBL" id="MBT0768395.1"/>
    </source>
</evidence>
<evidence type="ECO:0000313" key="5">
    <source>
        <dbReference type="Proteomes" id="UP001197247"/>
    </source>
</evidence>
<organism evidence="4 5">
    <name type="scientific">Kineosporia corallincola</name>
    <dbReference type="NCBI Taxonomy" id="2835133"/>
    <lineage>
        <taxon>Bacteria</taxon>
        <taxon>Bacillati</taxon>
        <taxon>Actinomycetota</taxon>
        <taxon>Actinomycetes</taxon>
        <taxon>Kineosporiales</taxon>
        <taxon>Kineosporiaceae</taxon>
        <taxon>Kineosporia</taxon>
    </lineage>
</organism>
<keyword evidence="2" id="KW-0012">Acyltransferase</keyword>
<sequence length="156" mass="16819">MTGTILRRARPGDHDAVIDLHLTALRAAGADAGPGPWDDDLRDVLTHYAEFLVLTGLPPGETLIAMGALRRVDAITGEIKRMRTLPSHQGRGHGRTILTALEQRARTLGMRRLILDTTARQTAAVALYTGAGYRPFTTTVVAGLSSVVFEKPISPQ</sequence>
<keyword evidence="1" id="KW-0808">Transferase</keyword>
<dbReference type="PANTHER" id="PTHR43877:SF5">
    <property type="entry name" value="BLL8307 PROTEIN"/>
    <property type="match status" value="1"/>
</dbReference>
<dbReference type="SUPFAM" id="SSF55729">
    <property type="entry name" value="Acyl-CoA N-acyltransferases (Nat)"/>
    <property type="match status" value="1"/>
</dbReference>
<evidence type="ECO:0000256" key="2">
    <source>
        <dbReference type="ARBA" id="ARBA00023315"/>
    </source>
</evidence>